<accession>A0A4P7D421</accession>
<evidence type="ECO:0000313" key="5">
    <source>
        <dbReference type="Proteomes" id="UP000295727"/>
    </source>
</evidence>
<dbReference type="PANTHER" id="PTHR13903">
    <property type="entry name" value="PIRIN-RELATED"/>
    <property type="match status" value="1"/>
</dbReference>
<evidence type="ECO:0000313" key="4">
    <source>
        <dbReference type="EMBL" id="QBR03486.1"/>
    </source>
</evidence>
<dbReference type="Proteomes" id="UP000295727">
    <property type="component" value="Chromosome 4"/>
</dbReference>
<evidence type="ECO:0000256" key="2">
    <source>
        <dbReference type="RuleBase" id="RU003457"/>
    </source>
</evidence>
<dbReference type="OrthoDB" id="321327at2"/>
<sequence length="284" mass="30618">MNAIVQTSPRSLAGAGRHVIFRTRGNAHGPLVRMVNATDVGEMIKPFVFLDLIDTQEAMGQQGFGWHPHSGIATLTLAIEGRGRYAESTGHEGTMEAGDIEWMSAGRGVWHSGFAEPPIKAFQLWVALPPERELASAFSQHLSVNAIPSDGPARVLLGHSGEAVSPIDAPVGVNYFVVELKAGQRWRHQPPPGYTVGWTAVMDGSLRKPEAVGKGELAVFDPSDAALEFEAETDARFVVGTAIPHPHELHLGRFSVHTSRAALAEGEREIARIGHELRGKGVLR</sequence>
<dbReference type="EMBL" id="CP038151">
    <property type="protein sequence ID" value="QBR03486.1"/>
    <property type="molecule type" value="Genomic_DNA"/>
</dbReference>
<dbReference type="PIRSF" id="PIRSF006232">
    <property type="entry name" value="Pirin"/>
    <property type="match status" value="1"/>
</dbReference>
<reference evidence="4 5" key="1">
    <citation type="submission" date="2019-03" db="EMBL/GenBank/DDBJ databases">
        <title>Paraburkholderia sp. 7MH5, isolated from subtropical forest soil.</title>
        <authorList>
            <person name="Gao Z.-H."/>
            <person name="Qiu L.-H."/>
        </authorList>
    </citation>
    <scope>NUCLEOTIDE SEQUENCE [LARGE SCALE GENOMIC DNA]</scope>
    <source>
        <strain evidence="4 5">7MH5</strain>
    </source>
</reference>
<name>A0A4P7D421_9BURK</name>
<dbReference type="SUPFAM" id="SSF51182">
    <property type="entry name" value="RmlC-like cupins"/>
    <property type="match status" value="1"/>
</dbReference>
<dbReference type="Pfam" id="PF02678">
    <property type="entry name" value="Pirin"/>
    <property type="match status" value="1"/>
</dbReference>
<comment type="similarity">
    <text evidence="1 2">Belongs to the pirin family.</text>
</comment>
<dbReference type="AlphaFoldDB" id="A0A4P7D421"/>
<dbReference type="InterPro" id="IPR011051">
    <property type="entry name" value="RmlC_Cupin_sf"/>
</dbReference>
<keyword evidence="5" id="KW-1185">Reference proteome</keyword>
<organism evidence="4 5">
    <name type="scientific">Paraburkholderia pallida</name>
    <dbReference type="NCBI Taxonomy" id="2547399"/>
    <lineage>
        <taxon>Bacteria</taxon>
        <taxon>Pseudomonadati</taxon>
        <taxon>Pseudomonadota</taxon>
        <taxon>Betaproteobacteria</taxon>
        <taxon>Burkholderiales</taxon>
        <taxon>Burkholderiaceae</taxon>
        <taxon>Paraburkholderia</taxon>
    </lineage>
</organism>
<dbReference type="PANTHER" id="PTHR13903:SF8">
    <property type="entry name" value="PIRIN"/>
    <property type="match status" value="1"/>
</dbReference>
<evidence type="ECO:0000259" key="3">
    <source>
        <dbReference type="Pfam" id="PF02678"/>
    </source>
</evidence>
<dbReference type="CDD" id="cd02247">
    <property type="entry name" value="cupin_pirin_C"/>
    <property type="match status" value="1"/>
</dbReference>
<dbReference type="InterPro" id="IPR014710">
    <property type="entry name" value="RmlC-like_jellyroll"/>
</dbReference>
<dbReference type="KEGG" id="ppai:E1956_40920"/>
<protein>
    <submittedName>
        <fullName evidence="4">Pirin family protein</fullName>
    </submittedName>
</protein>
<dbReference type="RefSeq" id="WP_134758974.1">
    <property type="nucleotide sequence ID" value="NZ_CP038151.1"/>
</dbReference>
<feature type="domain" description="Pirin N-terminal" evidence="3">
    <location>
        <begin position="37"/>
        <end position="126"/>
    </location>
</feature>
<dbReference type="Gene3D" id="2.60.120.10">
    <property type="entry name" value="Jelly Rolls"/>
    <property type="match status" value="1"/>
</dbReference>
<dbReference type="InterPro" id="IPR012093">
    <property type="entry name" value="Pirin"/>
</dbReference>
<evidence type="ECO:0000256" key="1">
    <source>
        <dbReference type="ARBA" id="ARBA00008416"/>
    </source>
</evidence>
<gene>
    <name evidence="4" type="ORF">E1956_40920</name>
</gene>
<dbReference type="InterPro" id="IPR003829">
    <property type="entry name" value="Pirin_N_dom"/>
</dbReference>
<proteinExistence type="inferred from homology"/>